<protein>
    <submittedName>
        <fullName evidence="2">Uncharacterized protein</fullName>
    </submittedName>
</protein>
<accession>A0A6H1ZT49</accession>
<dbReference type="EMBL" id="MT144237">
    <property type="protein sequence ID" value="QJA51103.1"/>
    <property type="molecule type" value="Genomic_DNA"/>
</dbReference>
<gene>
    <name evidence="2" type="ORF">TM448A01982_0010</name>
</gene>
<evidence type="ECO:0000313" key="2">
    <source>
        <dbReference type="EMBL" id="QJA51103.1"/>
    </source>
</evidence>
<dbReference type="AlphaFoldDB" id="A0A6H1ZT49"/>
<sequence>MDNDFFGIDPTKLDIYDLAKTQKGRQVLRVYRHDLPEDRVCWLVPVLMTELDHIERGDEYYICNICRREEWATEWGDGLPYGWQTRKGGGTPEIELHFCKECAEKYGKSEPRPMPQGRRAADAVCQLGNNGVGIPSPKGDESRPTLNDGPTLSAMGG</sequence>
<feature type="region of interest" description="Disordered" evidence="1">
    <location>
        <begin position="127"/>
        <end position="157"/>
    </location>
</feature>
<evidence type="ECO:0000256" key="1">
    <source>
        <dbReference type="SAM" id="MobiDB-lite"/>
    </source>
</evidence>
<organism evidence="2">
    <name type="scientific">viral metagenome</name>
    <dbReference type="NCBI Taxonomy" id="1070528"/>
    <lineage>
        <taxon>unclassified sequences</taxon>
        <taxon>metagenomes</taxon>
        <taxon>organismal metagenomes</taxon>
    </lineage>
</organism>
<proteinExistence type="predicted"/>
<reference evidence="2" key="1">
    <citation type="submission" date="2020-03" db="EMBL/GenBank/DDBJ databases">
        <title>The deep terrestrial virosphere.</title>
        <authorList>
            <person name="Holmfeldt K."/>
            <person name="Nilsson E."/>
            <person name="Simone D."/>
            <person name="Lopez-Fernandez M."/>
            <person name="Wu X."/>
            <person name="de Brujin I."/>
            <person name="Lundin D."/>
            <person name="Andersson A."/>
            <person name="Bertilsson S."/>
            <person name="Dopson M."/>
        </authorList>
    </citation>
    <scope>NUCLEOTIDE SEQUENCE</scope>
    <source>
        <strain evidence="2">TM448A01982</strain>
    </source>
</reference>
<name>A0A6H1ZT49_9ZZZZ</name>